<keyword evidence="1" id="KW-1133">Transmembrane helix</keyword>
<dbReference type="HOGENOM" id="CLU_1802109_0_0_5"/>
<gene>
    <name evidence="2" type="ordered locus">Astex_3588</name>
</gene>
<dbReference type="AlphaFoldDB" id="E8RVP7"/>
<protein>
    <recommendedName>
        <fullName evidence="4">PH domain-containing protein</fullName>
    </recommendedName>
</protein>
<feature type="transmembrane region" description="Helical" evidence="1">
    <location>
        <begin position="50"/>
        <end position="68"/>
    </location>
</feature>
<keyword evidence="2" id="KW-0614">Plasmid</keyword>
<keyword evidence="1" id="KW-0472">Membrane</keyword>
<evidence type="ECO:0000313" key="2">
    <source>
        <dbReference type="EMBL" id="ADU15216.1"/>
    </source>
</evidence>
<dbReference type="KEGG" id="aex:Astex_3588"/>
<keyword evidence="3" id="KW-1185">Reference proteome</keyword>
<reference evidence="3" key="1">
    <citation type="submission" date="2010-12" db="EMBL/GenBank/DDBJ databases">
        <title>Complete sequence of plasmid 1 of Asticcacaulis excentricus CB 48.</title>
        <authorList>
            <consortium name="US DOE Joint Genome Institute"/>
            <person name="Lucas S."/>
            <person name="Copeland A."/>
            <person name="Lapidus A."/>
            <person name="Cheng J.-F."/>
            <person name="Bruce D."/>
            <person name="Goodwin L."/>
            <person name="Pitluck S."/>
            <person name="Teshima H."/>
            <person name="Davenport K."/>
            <person name="Detter J.C."/>
            <person name="Han C."/>
            <person name="Tapia R."/>
            <person name="Land M."/>
            <person name="Hauser L."/>
            <person name="Jeffries C."/>
            <person name="Kyrpides N."/>
            <person name="Ivanova N."/>
            <person name="Ovchinnikova G."/>
            <person name="Brun Y.V."/>
            <person name="Woyke T."/>
        </authorList>
    </citation>
    <scope>NUCLEOTIDE SEQUENCE [LARGE SCALE GENOMIC DNA]</scope>
    <source>
        <strain evidence="3">ATCC 15261 / DSM 4724 / KCTC 12464 / NCIMB 9791 / VKM B-1370 / CB 48</strain>
        <plasmid evidence="3">pASTEX01</plasmid>
    </source>
</reference>
<geneLocation type="plasmid" evidence="2 3">
    <name>pASTEX01</name>
</geneLocation>
<evidence type="ECO:0000313" key="3">
    <source>
        <dbReference type="Proteomes" id="UP000001492"/>
    </source>
</evidence>
<dbReference type="Proteomes" id="UP000001492">
    <property type="component" value="Plasmid pASTEX01"/>
</dbReference>
<sequence>MTDALHTYRFGPVVKIALLSAALLQIVAGVLLMSQAYLAGGTVLQQFSGVVLGMIPVSIALFLTPVLWRCELRVFEDRLEYQGILLDIAIPRDHIVAAVAPRRGLGMFDVSLELVNAPFRRLHLAIMDRNEERLARWLNNVHA</sequence>
<dbReference type="RefSeq" id="WP_013481030.1">
    <property type="nucleotide sequence ID" value="NC_014818.1"/>
</dbReference>
<accession>E8RVP7</accession>
<name>E8RVP7_ASTEC</name>
<feature type="transmembrane region" description="Helical" evidence="1">
    <location>
        <begin position="12"/>
        <end position="38"/>
    </location>
</feature>
<evidence type="ECO:0008006" key="4">
    <source>
        <dbReference type="Google" id="ProtNLM"/>
    </source>
</evidence>
<dbReference type="EMBL" id="CP002397">
    <property type="protein sequence ID" value="ADU15216.1"/>
    <property type="molecule type" value="Genomic_DNA"/>
</dbReference>
<proteinExistence type="predicted"/>
<organism evidence="2 3">
    <name type="scientific">Asticcacaulis excentricus (strain ATCC 15261 / DSM 4724 / KCTC 12464 / NCIMB 9791 / VKM B-1370 / CB 48)</name>
    <dbReference type="NCBI Taxonomy" id="573065"/>
    <lineage>
        <taxon>Bacteria</taxon>
        <taxon>Pseudomonadati</taxon>
        <taxon>Pseudomonadota</taxon>
        <taxon>Alphaproteobacteria</taxon>
        <taxon>Caulobacterales</taxon>
        <taxon>Caulobacteraceae</taxon>
        <taxon>Asticcacaulis</taxon>
    </lineage>
</organism>
<keyword evidence="1" id="KW-0812">Transmembrane</keyword>
<evidence type="ECO:0000256" key="1">
    <source>
        <dbReference type="SAM" id="Phobius"/>
    </source>
</evidence>
<dbReference type="OrthoDB" id="7173887at2"/>